<comment type="caution">
    <text evidence="2">The sequence shown here is derived from an EMBL/GenBank/DDBJ whole genome shotgun (WGS) entry which is preliminary data.</text>
</comment>
<feature type="compositionally biased region" description="Basic and acidic residues" evidence="1">
    <location>
        <begin position="11"/>
        <end position="44"/>
    </location>
</feature>
<dbReference type="AlphaFoldDB" id="A0AAV4QPX2"/>
<organism evidence="2 3">
    <name type="scientific">Caerostris darwini</name>
    <dbReference type="NCBI Taxonomy" id="1538125"/>
    <lineage>
        <taxon>Eukaryota</taxon>
        <taxon>Metazoa</taxon>
        <taxon>Ecdysozoa</taxon>
        <taxon>Arthropoda</taxon>
        <taxon>Chelicerata</taxon>
        <taxon>Arachnida</taxon>
        <taxon>Araneae</taxon>
        <taxon>Araneomorphae</taxon>
        <taxon>Entelegynae</taxon>
        <taxon>Araneoidea</taxon>
        <taxon>Araneidae</taxon>
        <taxon>Caerostris</taxon>
    </lineage>
</organism>
<proteinExistence type="predicted"/>
<accession>A0AAV4QPX2</accession>
<gene>
    <name evidence="2" type="ORF">CDAR_471061</name>
</gene>
<keyword evidence="3" id="KW-1185">Reference proteome</keyword>
<dbReference type="Proteomes" id="UP001054837">
    <property type="component" value="Unassembled WGS sequence"/>
</dbReference>
<sequence length="76" mass="8522">MQSAAKYGRSTNDDQKRSCANSKPEKQIEPERPLTYSKDGHVKPEPNSLPLEEEGRVQSGKSSKCAHSKLPRHHSH</sequence>
<dbReference type="EMBL" id="BPLQ01004730">
    <property type="protein sequence ID" value="GIY10212.1"/>
    <property type="molecule type" value="Genomic_DNA"/>
</dbReference>
<evidence type="ECO:0000256" key="1">
    <source>
        <dbReference type="SAM" id="MobiDB-lite"/>
    </source>
</evidence>
<evidence type="ECO:0000313" key="3">
    <source>
        <dbReference type="Proteomes" id="UP001054837"/>
    </source>
</evidence>
<name>A0AAV4QPX2_9ARAC</name>
<feature type="region of interest" description="Disordered" evidence="1">
    <location>
        <begin position="1"/>
        <end position="76"/>
    </location>
</feature>
<evidence type="ECO:0000313" key="2">
    <source>
        <dbReference type="EMBL" id="GIY10212.1"/>
    </source>
</evidence>
<reference evidence="2 3" key="1">
    <citation type="submission" date="2021-06" db="EMBL/GenBank/DDBJ databases">
        <title>Caerostris darwini draft genome.</title>
        <authorList>
            <person name="Kono N."/>
            <person name="Arakawa K."/>
        </authorList>
    </citation>
    <scope>NUCLEOTIDE SEQUENCE [LARGE SCALE GENOMIC DNA]</scope>
</reference>
<feature type="compositionally biased region" description="Basic residues" evidence="1">
    <location>
        <begin position="64"/>
        <end position="76"/>
    </location>
</feature>
<protein>
    <submittedName>
        <fullName evidence="2">Uncharacterized protein</fullName>
    </submittedName>
</protein>